<organism evidence="10 11">
    <name type="scientific">Anaerococcus martiniensis</name>
    <dbReference type="NCBI Taxonomy" id="3115615"/>
    <lineage>
        <taxon>Bacteria</taxon>
        <taxon>Bacillati</taxon>
        <taxon>Bacillota</taxon>
        <taxon>Tissierellia</taxon>
        <taxon>Tissierellales</taxon>
        <taxon>Peptoniphilaceae</taxon>
        <taxon>Anaerococcus</taxon>
    </lineage>
</organism>
<dbReference type="InterPro" id="IPR010213">
    <property type="entry name" value="TF_NusA"/>
</dbReference>
<accession>A0ABW9M735</accession>
<feature type="compositionally biased region" description="Acidic residues" evidence="8">
    <location>
        <begin position="427"/>
        <end position="442"/>
    </location>
</feature>
<protein>
    <recommendedName>
        <fullName evidence="7">Transcription termination/antitermination protein NusA</fullName>
    </recommendedName>
</protein>
<dbReference type="CDD" id="cd22529">
    <property type="entry name" value="KH-II_NusA_rpt2"/>
    <property type="match status" value="1"/>
</dbReference>
<evidence type="ECO:0000256" key="7">
    <source>
        <dbReference type="HAMAP-Rule" id="MF_00945"/>
    </source>
</evidence>
<dbReference type="InterPro" id="IPR015946">
    <property type="entry name" value="KH_dom-like_a/b"/>
</dbReference>
<keyword evidence="1 7" id="KW-0806">Transcription termination</keyword>
<dbReference type="HAMAP" id="MF_00945_B">
    <property type="entry name" value="NusA_B"/>
    <property type="match status" value="1"/>
</dbReference>
<comment type="similarity">
    <text evidence="7">Belongs to the NusA family.</text>
</comment>
<comment type="subunit">
    <text evidence="7">Monomer. Binds directly to the core enzyme of the DNA-dependent RNA polymerase and to nascent RNA.</text>
</comment>
<dbReference type="NCBIfam" id="TIGR01953">
    <property type="entry name" value="NusA"/>
    <property type="match status" value="1"/>
</dbReference>
<dbReference type="SMART" id="SM00316">
    <property type="entry name" value="S1"/>
    <property type="match status" value="1"/>
</dbReference>
<dbReference type="InterPro" id="IPR012340">
    <property type="entry name" value="NA-bd_OB-fold"/>
</dbReference>
<dbReference type="Gene3D" id="3.30.300.20">
    <property type="match status" value="2"/>
</dbReference>
<dbReference type="Pfam" id="PF13184">
    <property type="entry name" value="KH_NusA_1st"/>
    <property type="match status" value="1"/>
</dbReference>
<dbReference type="SUPFAM" id="SSF69705">
    <property type="entry name" value="Transcription factor NusA, N-terminal domain"/>
    <property type="match status" value="1"/>
</dbReference>
<name>A0ABW9M735_9FIRM</name>
<proteinExistence type="inferred from homology"/>
<evidence type="ECO:0000256" key="3">
    <source>
        <dbReference type="ARBA" id="ARBA00022814"/>
    </source>
</evidence>
<dbReference type="PANTHER" id="PTHR22648">
    <property type="entry name" value="TRANSCRIPTION TERMINATION FACTOR NUSA"/>
    <property type="match status" value="1"/>
</dbReference>
<evidence type="ECO:0000256" key="1">
    <source>
        <dbReference type="ARBA" id="ARBA00022472"/>
    </source>
</evidence>
<keyword evidence="3 7" id="KW-0889">Transcription antitermination</keyword>
<dbReference type="InterPro" id="IPR003029">
    <property type="entry name" value="S1_domain"/>
</dbReference>
<keyword evidence="4 7" id="KW-0694">RNA-binding</keyword>
<dbReference type="InterPro" id="IPR058582">
    <property type="entry name" value="KH_NusA_2nd"/>
</dbReference>
<feature type="region of interest" description="Disordered" evidence="8">
    <location>
        <begin position="427"/>
        <end position="456"/>
    </location>
</feature>
<feature type="domain" description="S1 motif" evidence="9">
    <location>
        <begin position="136"/>
        <end position="200"/>
    </location>
</feature>
<comment type="caution">
    <text evidence="10">The sequence shown here is derived from an EMBL/GenBank/DDBJ whole genome shotgun (WGS) entry which is preliminary data.</text>
</comment>
<evidence type="ECO:0000256" key="6">
    <source>
        <dbReference type="ARBA" id="ARBA00023163"/>
    </source>
</evidence>
<keyword evidence="6 7" id="KW-0804">Transcription</keyword>
<dbReference type="SUPFAM" id="SSF50249">
    <property type="entry name" value="Nucleic acid-binding proteins"/>
    <property type="match status" value="1"/>
</dbReference>
<dbReference type="Pfam" id="PF26594">
    <property type="entry name" value="KH_NusA_2nd"/>
    <property type="match status" value="1"/>
</dbReference>
<evidence type="ECO:0000256" key="2">
    <source>
        <dbReference type="ARBA" id="ARBA00022490"/>
    </source>
</evidence>
<dbReference type="Pfam" id="PF00575">
    <property type="entry name" value="S1"/>
    <property type="match status" value="1"/>
</dbReference>
<evidence type="ECO:0000256" key="4">
    <source>
        <dbReference type="ARBA" id="ARBA00022884"/>
    </source>
</evidence>
<dbReference type="PANTHER" id="PTHR22648:SF0">
    <property type="entry name" value="TRANSCRIPTION TERMINATION_ANTITERMINATION PROTEIN NUSA"/>
    <property type="match status" value="1"/>
</dbReference>
<evidence type="ECO:0000256" key="5">
    <source>
        <dbReference type="ARBA" id="ARBA00023015"/>
    </source>
</evidence>
<dbReference type="InterPro" id="IPR025249">
    <property type="entry name" value="TF_NusA_KH_1st"/>
</dbReference>
<dbReference type="SUPFAM" id="SSF54814">
    <property type="entry name" value="Prokaryotic type KH domain (KH-domain type II)"/>
    <property type="match status" value="2"/>
</dbReference>
<dbReference type="Proteomes" id="UP001637996">
    <property type="component" value="Unassembled WGS sequence"/>
</dbReference>
<dbReference type="Pfam" id="PF08529">
    <property type="entry name" value="NusA_N"/>
    <property type="match status" value="1"/>
</dbReference>
<dbReference type="InterPro" id="IPR013735">
    <property type="entry name" value="TF_NusA_N"/>
</dbReference>
<dbReference type="Gene3D" id="2.40.50.140">
    <property type="entry name" value="Nucleic acid-binding proteins"/>
    <property type="match status" value="1"/>
</dbReference>
<reference evidence="10 11" key="1">
    <citation type="journal article" date="2025" name="Anaerobe">
        <title>Description of Anaerococcus kampingiae sp. nov., Anaerococcus groningensis sp. nov., Anaerococcus martiniensis sp. nov., and Anaerococcus cruorum sp. nov., isolated from human clinical specimens.</title>
        <authorList>
            <person name="Boiten K.E."/>
            <person name="Meijer J."/>
            <person name="van Wezel E.M."/>
            <person name="Veloo A.C.M."/>
        </authorList>
    </citation>
    <scope>NUCLEOTIDE SEQUENCE [LARGE SCALE GENOMIC DNA]</scope>
    <source>
        <strain evidence="10 11">ENR0831</strain>
    </source>
</reference>
<evidence type="ECO:0000259" key="9">
    <source>
        <dbReference type="PROSITE" id="PS50126"/>
    </source>
</evidence>
<dbReference type="EMBL" id="JBGMEI010000002">
    <property type="protein sequence ID" value="MFO3665165.1"/>
    <property type="molecule type" value="Genomic_DNA"/>
</dbReference>
<evidence type="ECO:0000313" key="11">
    <source>
        <dbReference type="Proteomes" id="UP001637996"/>
    </source>
</evidence>
<keyword evidence="11" id="KW-1185">Reference proteome</keyword>
<dbReference type="CDD" id="cd02134">
    <property type="entry name" value="KH-II_NusA_rpt1"/>
    <property type="match status" value="1"/>
</dbReference>
<dbReference type="PROSITE" id="PS50084">
    <property type="entry name" value="KH_TYPE_1"/>
    <property type="match status" value="1"/>
</dbReference>
<gene>
    <name evidence="7 10" type="primary">nusA</name>
    <name evidence="10" type="ORF">ACCQ41_02720</name>
</gene>
<dbReference type="InterPro" id="IPR030842">
    <property type="entry name" value="TF_NusA_bacterial"/>
</dbReference>
<keyword evidence="5 7" id="KW-0805">Transcription regulation</keyword>
<evidence type="ECO:0000313" key="10">
    <source>
        <dbReference type="EMBL" id="MFO3665165.1"/>
    </source>
</evidence>
<dbReference type="PROSITE" id="PS50126">
    <property type="entry name" value="S1"/>
    <property type="match status" value="1"/>
</dbReference>
<dbReference type="RefSeq" id="WP_410030873.1">
    <property type="nucleotide sequence ID" value="NZ_JBGMEI010000002.1"/>
</dbReference>
<dbReference type="CDD" id="cd04455">
    <property type="entry name" value="S1_NusA"/>
    <property type="match status" value="1"/>
</dbReference>
<comment type="subcellular location">
    <subcellularLocation>
        <location evidence="7">Cytoplasm</location>
    </subcellularLocation>
</comment>
<comment type="function">
    <text evidence="7">Participates in both transcription termination and antitermination.</text>
</comment>
<dbReference type="InterPro" id="IPR009019">
    <property type="entry name" value="KH_sf_prok-type"/>
</dbReference>
<dbReference type="InterPro" id="IPR036555">
    <property type="entry name" value="NusA_N_sf"/>
</dbReference>
<sequence>MNEEFILALEELKKDKNIDKDVILDALEKALVKSYQKNYDNAENVDVIVDKQTGDIEVFALREVVDDVNDNINEISLKEAQEEVDSNLEIGDVARIKIAPKNFGRVAAQTARNIVIQKIRDAQRDSVYGEYLDRENEMITGTIQRQDNYNLYVNLDKIEGIVPVKEQVVNERYIPNERMKFLIKDVKNSSKEPQIILSRTSENLVTRLFELEVPEITEGVIEIYSIAREAGSRTKIAVFSNDEAIDPVGACIGYKGARVNSIVEELQNEKIDIINYNKDIEEFISNALSPADIIEVLTNEKNKQSLVVVNDQQLSLAIGKEGQNARLAARLTGWKIDIKSKEDFDTMTNEDIDEILGLNEKMEEDTIIDENLIDNPDEITEDMAAEDEKIIEEASEELSDQELEDITSDTLEEIYDDQNDELTNQIEIEDSELDEVYTDESDLVPNRESDKEEEDQ</sequence>
<keyword evidence="2 7" id="KW-0963">Cytoplasm</keyword>
<evidence type="ECO:0000256" key="8">
    <source>
        <dbReference type="SAM" id="MobiDB-lite"/>
    </source>
</evidence>
<dbReference type="Gene3D" id="3.30.1480.10">
    <property type="entry name" value="NusA, N-terminal domain"/>
    <property type="match status" value="1"/>
</dbReference>